<dbReference type="AlphaFoldDB" id="A0A151IRK5"/>
<dbReference type="EMBL" id="KQ981124">
    <property type="protein sequence ID" value="KYN09329.1"/>
    <property type="molecule type" value="Genomic_DNA"/>
</dbReference>
<dbReference type="InterPro" id="IPR036853">
    <property type="entry name" value="Ribosomal_uL14_sf"/>
</dbReference>
<dbReference type="STRING" id="471704.A0A151IRK5"/>
<protein>
    <submittedName>
        <fullName evidence="1">39S ribosomal protein L14, mitochondrial</fullName>
    </submittedName>
</protein>
<keyword evidence="1" id="KW-0689">Ribosomal protein</keyword>
<reference evidence="1 2" key="1">
    <citation type="submission" date="2015-09" db="EMBL/GenBank/DDBJ databases">
        <title>Trachymyrmex cornetzi WGS genome.</title>
        <authorList>
            <person name="Nygaard S."/>
            <person name="Hu H."/>
            <person name="Boomsma J."/>
            <person name="Zhang G."/>
        </authorList>
    </citation>
    <scope>NUCLEOTIDE SEQUENCE [LARGE SCALE GENOMIC DNA]</scope>
    <source>
        <strain evidence="1">Tcor2-1</strain>
        <tissue evidence="1">Whole body</tissue>
    </source>
</reference>
<gene>
    <name evidence="1" type="ORF">ALC57_18560</name>
</gene>
<dbReference type="GO" id="GO:0003735">
    <property type="term" value="F:structural constituent of ribosome"/>
    <property type="evidence" value="ECO:0007669"/>
    <property type="project" value="InterPro"/>
</dbReference>
<name>A0A151IRK5_9HYME</name>
<keyword evidence="1" id="KW-0687">Ribonucleoprotein</keyword>
<dbReference type="SUPFAM" id="SSF50193">
    <property type="entry name" value="Ribosomal protein L14"/>
    <property type="match status" value="1"/>
</dbReference>
<dbReference type="Proteomes" id="UP000078492">
    <property type="component" value="Unassembled WGS sequence"/>
</dbReference>
<keyword evidence="2" id="KW-1185">Reference proteome</keyword>
<proteinExistence type="predicted"/>
<evidence type="ECO:0000313" key="2">
    <source>
        <dbReference type="Proteomes" id="UP000078492"/>
    </source>
</evidence>
<dbReference type="GO" id="GO:0005840">
    <property type="term" value="C:ribosome"/>
    <property type="evidence" value="ECO:0007669"/>
    <property type="project" value="UniProtKB-KW"/>
</dbReference>
<dbReference type="GO" id="GO:0006412">
    <property type="term" value="P:translation"/>
    <property type="evidence" value="ECO:0007669"/>
    <property type="project" value="InterPro"/>
</dbReference>
<organism evidence="1 2">
    <name type="scientific">Trachymyrmex cornetzi</name>
    <dbReference type="NCBI Taxonomy" id="471704"/>
    <lineage>
        <taxon>Eukaryota</taxon>
        <taxon>Metazoa</taxon>
        <taxon>Ecdysozoa</taxon>
        <taxon>Arthropoda</taxon>
        <taxon>Hexapoda</taxon>
        <taxon>Insecta</taxon>
        <taxon>Pterygota</taxon>
        <taxon>Neoptera</taxon>
        <taxon>Endopterygota</taxon>
        <taxon>Hymenoptera</taxon>
        <taxon>Apocrita</taxon>
        <taxon>Aculeata</taxon>
        <taxon>Formicoidea</taxon>
        <taxon>Formicidae</taxon>
        <taxon>Myrmicinae</taxon>
        <taxon>Trachymyrmex</taxon>
    </lineage>
</organism>
<evidence type="ECO:0000313" key="1">
    <source>
        <dbReference type="EMBL" id="KYN09329.1"/>
    </source>
</evidence>
<sequence length="96" mass="10818">MLSYFAMSSVASRNISTSTSVSQTIKLSRLRVVDNSEEDRLPRCIHMYNKQGIGYIDDRMLVAVRGEKKKQQVPKVPKFVSNNLVLVDDNDTLLGT</sequence>
<dbReference type="Gene3D" id="2.40.150.20">
    <property type="entry name" value="Ribosomal protein L14"/>
    <property type="match status" value="1"/>
</dbReference>
<accession>A0A151IRK5</accession>